<gene>
    <name evidence="1" type="ORF">AVEN_13238_1</name>
</gene>
<comment type="caution">
    <text evidence="1">The sequence shown here is derived from an EMBL/GenBank/DDBJ whole genome shotgun (WGS) entry which is preliminary data.</text>
</comment>
<name>A0A4Y2DNF5_ARAVE</name>
<reference evidence="1 2" key="1">
    <citation type="journal article" date="2019" name="Sci. Rep.">
        <title>Orb-weaving spider Araneus ventricosus genome elucidates the spidroin gene catalogue.</title>
        <authorList>
            <person name="Kono N."/>
            <person name="Nakamura H."/>
            <person name="Ohtoshi R."/>
            <person name="Moran D.A.P."/>
            <person name="Shinohara A."/>
            <person name="Yoshida Y."/>
            <person name="Fujiwara M."/>
            <person name="Mori M."/>
            <person name="Tomita M."/>
            <person name="Arakawa K."/>
        </authorList>
    </citation>
    <scope>NUCLEOTIDE SEQUENCE [LARGE SCALE GENOMIC DNA]</scope>
</reference>
<dbReference type="AlphaFoldDB" id="A0A4Y2DNF5"/>
<dbReference type="Proteomes" id="UP000499080">
    <property type="component" value="Unassembled WGS sequence"/>
</dbReference>
<sequence length="85" mass="9654">MYFWSVCGDSREWWQKAQFRLKLLALSGLVRSRLQGWKVPVSKPDLDSRAGGCQFRNQISTPGLEGASFETHSTKDTLCIWICAC</sequence>
<evidence type="ECO:0000313" key="2">
    <source>
        <dbReference type="Proteomes" id="UP000499080"/>
    </source>
</evidence>
<keyword evidence="2" id="KW-1185">Reference proteome</keyword>
<proteinExistence type="predicted"/>
<accession>A0A4Y2DNF5</accession>
<dbReference type="EMBL" id="BGPR01000387">
    <property type="protein sequence ID" value="GBM17358.1"/>
    <property type="molecule type" value="Genomic_DNA"/>
</dbReference>
<protein>
    <submittedName>
        <fullName evidence="1">Uncharacterized protein</fullName>
    </submittedName>
</protein>
<organism evidence="1 2">
    <name type="scientific">Araneus ventricosus</name>
    <name type="common">Orbweaver spider</name>
    <name type="synonym">Epeira ventricosa</name>
    <dbReference type="NCBI Taxonomy" id="182803"/>
    <lineage>
        <taxon>Eukaryota</taxon>
        <taxon>Metazoa</taxon>
        <taxon>Ecdysozoa</taxon>
        <taxon>Arthropoda</taxon>
        <taxon>Chelicerata</taxon>
        <taxon>Arachnida</taxon>
        <taxon>Araneae</taxon>
        <taxon>Araneomorphae</taxon>
        <taxon>Entelegynae</taxon>
        <taxon>Araneoidea</taxon>
        <taxon>Araneidae</taxon>
        <taxon>Araneus</taxon>
    </lineage>
</organism>
<evidence type="ECO:0000313" key="1">
    <source>
        <dbReference type="EMBL" id="GBM17358.1"/>
    </source>
</evidence>